<feature type="compositionally biased region" description="Basic residues" evidence="6">
    <location>
        <begin position="33"/>
        <end position="59"/>
    </location>
</feature>
<feature type="domain" description="CCHC-type" evidence="7">
    <location>
        <begin position="121"/>
        <end position="135"/>
    </location>
</feature>
<feature type="compositionally biased region" description="Pro residues" evidence="6">
    <location>
        <begin position="21"/>
        <end position="30"/>
    </location>
</feature>
<evidence type="ECO:0000313" key="8">
    <source>
        <dbReference type="EMBL" id="CAJ1977052.1"/>
    </source>
</evidence>
<feature type="region of interest" description="Disordered" evidence="6">
    <location>
        <begin position="602"/>
        <end position="676"/>
    </location>
</feature>
<feature type="compositionally biased region" description="Basic and acidic residues" evidence="6">
    <location>
        <begin position="1134"/>
        <end position="1149"/>
    </location>
</feature>
<dbReference type="SUPFAM" id="SSF57756">
    <property type="entry name" value="Retrovirus zinc finger-like domains"/>
    <property type="match status" value="2"/>
</dbReference>
<feature type="compositionally biased region" description="Polar residues" evidence="6">
    <location>
        <begin position="789"/>
        <end position="802"/>
    </location>
</feature>
<feature type="region of interest" description="Disordered" evidence="6">
    <location>
        <begin position="1465"/>
        <end position="1515"/>
    </location>
</feature>
<feature type="compositionally biased region" description="Basic residues" evidence="6">
    <location>
        <begin position="825"/>
        <end position="835"/>
    </location>
</feature>
<dbReference type="Proteomes" id="UP001189624">
    <property type="component" value="Chromosome 10"/>
</dbReference>
<dbReference type="InterPro" id="IPR001878">
    <property type="entry name" value="Znf_CCHC"/>
</dbReference>
<evidence type="ECO:0000256" key="4">
    <source>
        <dbReference type="ARBA" id="ARBA00022833"/>
    </source>
</evidence>
<evidence type="ECO:0000259" key="7">
    <source>
        <dbReference type="PROSITE" id="PS50158"/>
    </source>
</evidence>
<feature type="region of interest" description="Disordered" evidence="6">
    <location>
        <begin position="190"/>
        <end position="216"/>
    </location>
</feature>
<feature type="compositionally biased region" description="Polar residues" evidence="6">
    <location>
        <begin position="264"/>
        <end position="280"/>
    </location>
</feature>
<keyword evidence="9" id="KW-1185">Reference proteome</keyword>
<dbReference type="PANTHER" id="PTHR47798:SF2">
    <property type="entry name" value="CCHC-TYPE DOMAIN-CONTAINING PROTEIN"/>
    <property type="match status" value="1"/>
</dbReference>
<feature type="region of interest" description="Disordered" evidence="6">
    <location>
        <begin position="958"/>
        <end position="977"/>
    </location>
</feature>
<feature type="compositionally biased region" description="Basic residues" evidence="6">
    <location>
        <begin position="1180"/>
        <end position="1190"/>
    </location>
</feature>
<feature type="region of interest" description="Disordered" evidence="6">
    <location>
        <begin position="1235"/>
        <end position="1275"/>
    </location>
</feature>
<dbReference type="FunFam" id="4.10.60.10:FF:000091">
    <property type="entry name" value="Zinc finger CCHC-type-containing 9"/>
    <property type="match status" value="1"/>
</dbReference>
<accession>A0AA86W269</accession>
<reference evidence="8" key="1">
    <citation type="submission" date="2023-10" db="EMBL/GenBank/DDBJ databases">
        <authorList>
            <person name="Domelevo Entfellner J.-B."/>
        </authorList>
    </citation>
    <scope>NUCLEOTIDE SEQUENCE</scope>
</reference>
<dbReference type="InterPro" id="IPR036875">
    <property type="entry name" value="Znf_CCHC_sf"/>
</dbReference>
<feature type="region of interest" description="Disordered" evidence="6">
    <location>
        <begin position="1550"/>
        <end position="1587"/>
    </location>
</feature>
<feature type="compositionally biased region" description="Polar residues" evidence="6">
    <location>
        <begin position="658"/>
        <end position="668"/>
    </location>
</feature>
<feature type="domain" description="CCHC-type" evidence="7">
    <location>
        <begin position="95"/>
        <end position="110"/>
    </location>
</feature>
<gene>
    <name evidence="8" type="ORF">AYBTSS11_LOCUS29198</name>
</gene>
<evidence type="ECO:0000256" key="3">
    <source>
        <dbReference type="ARBA" id="ARBA00022771"/>
    </source>
</evidence>
<dbReference type="Gramene" id="rna-AYBTSS11_LOCUS29198">
    <property type="protein sequence ID" value="CAJ1977052.1"/>
    <property type="gene ID" value="gene-AYBTSS11_LOCUS29198"/>
</dbReference>
<sequence>MVSQRQRLARKRFKAEHPELFPNPEPTPPKDPNKKKKKSSAFKRKRAESKPGSWKKHPLRVPGMKPGESCFICKAKDHIAKLCPEKVEWEKNKICLRCRRRGHRAKNCPEVQEAAKDVKYCYNCGETGHSLTLCPHPLQEGGTKFAECFVCNQRGHLSKNCPQNTHGIYPKGGCCKICGGVTHLAKDCPDKGRQGSGAANGPVGRSTRIEERSRGKVTKFISGDDIEDDFMVDDIHSGNNNKSAKSEDEIAKPKKKDPKVSDAMTVTDSHDGTLSQISDSKQCREGENPQTLTSPEHGGTDKRKKKRKKRNDESNEQSQIEVCPKPLVDLLLFQEENGVAALDNPNPIYNKKKTKNLHGEQQLHPSNSSIGICVVSDDTQGEEARQGDANGNRGLCPNPLVDRPIPIAPREENGEATAQNHCSIPKKKKSLPVAEQICDSSILIGVEPGFTREKGSRQGDANGNGILCPKPVVTLNPIVSHEENAKATAQDHNSILKKTLPGAEQICDSSILIGVEPGFTKEKGSRQGDANGNGVLCPKPVVTLNPIVSHEENAKATAQDDNSILKKKTLLGAEQLCDPGDNGNEGFCPKTSVDTQLPIVPREESAEATAQNPTPNPKKKRKRKKKKKSLRGAEQMCDPSVQIGVELDVRREEREQQGSETSTQNPNATPKRKRRNNVENELQQLQTCDPSIPIYVEPEVKKGEGAHRGDANEAGISGINEERLVPDATAPENTHWKNDSSGKKEKVFKPDCSQPEVVLQLDTATPSDLELKQKAQPIEAKIEYPQTSLRAQHTQPQPSSNHAPAVRGINEECPAPDPAPLEHTHQKKRTRKKKSVLNLPRVELQLEPEPKPKESNNTEHPQQCTPYLELKVMVKIGAEANVDHSQVCPQPELAPPLDITTPNVTVVEKRVELTEANVENPQACSKPELASLIDLPAPTGPEKKQQAYPIKIPEKHTQLPKSQPCAEPLVDSTTPIDLGRREHTNKRVIEKIMCSEEKVGNHGSPLHMDITLNLAPDPGQQDPASSLSSQPVSLTDQAIPVDPAIPIDSEQKMKKKIKQRETVVVGEEEPNHNKCDTEQPKVTIQKSTFIEAPPIDPTIKMDHCLAVPMCPTNSTDIKQEISKKNRKKKRKGGMRAEKKKETEPSEAHVQHPQPSIHEPAVRGINEKCPAPDPAPLAGPHPKKKRRKRKSVLNLPRVELQLEPEPKESNNIEHPQECTSSSELKVTVKIGTETNADHSQVCPKPELAPPLDIANPNDTVVEKRAEPSKANVEGPQACSKLKLASLIDLPAPTGPEKEQETYPFKIPEEHTQLPKPQLCAEPPSDLTTPNDQSRRKQKNKRVIEKIMCSEEKEVNYGSPLHMDITLNVAPDLVQQDPTTPLSLQPASLIDQTIVVDPAIPTDAEQKMKRKIKQRETVVEGEEEPSHNKCDTEQPKVTIQNSTCLIEAPPIDPAIKMNHCLTFPMCPTNSKDIEPEISNTNRKKKRKSARKSEVAEANKQNSEAAEPNERNGKLNEVPSGASAQQFVYPITVPSNDQINSIGAATLIDTTTPIDQGQEMTKKKRKKKRNRRSHINEGAEPNEPDDKQPETAVQGFVYPIVAPSMDLTISAQPLPIDTVTPIDQDKKTCKEKSKRSALISEGAELNEHDGKPAETPVQQSIYPIAAPSIESAIPTGQAPQIDPATPVDPEQMTKRKRSNSALKNEFLESLKHNTDPTAETPVHETKRTKTKKFMGRCNADLAAKAPVQRTESLKVTRSSFKRRGESSMGKCNAQLAAETPVGRVTRSVSKRHSERGEEGLLSAYSVMSTDTSAITALKVRHYRSNPSKWSQKLSKASMETKGQPLPERRMVFRMTPSAPAQGTRFSVPMP</sequence>
<dbReference type="EMBL" id="OY731407">
    <property type="protein sequence ID" value="CAJ1977052.1"/>
    <property type="molecule type" value="Genomic_DNA"/>
</dbReference>
<feature type="compositionally biased region" description="Basic residues" evidence="6">
    <location>
        <begin position="1124"/>
        <end position="1133"/>
    </location>
</feature>
<feature type="region of interest" description="Disordered" evidence="6">
    <location>
        <begin position="1311"/>
        <end position="1340"/>
    </location>
</feature>
<feature type="domain" description="CCHC-type" evidence="7">
    <location>
        <begin position="148"/>
        <end position="163"/>
    </location>
</feature>
<feature type="region of interest" description="Disordered" evidence="6">
    <location>
        <begin position="381"/>
        <end position="400"/>
    </location>
</feature>
<protein>
    <recommendedName>
        <fullName evidence="7">CCHC-type domain-containing protein</fullName>
    </recommendedName>
</protein>
<dbReference type="PROSITE" id="PS50158">
    <property type="entry name" value="ZF_CCHC"/>
    <property type="match status" value="3"/>
</dbReference>
<feature type="region of interest" description="Disordered" evidence="6">
    <location>
        <begin position="1823"/>
        <end position="1846"/>
    </location>
</feature>
<keyword evidence="2" id="KW-0677">Repeat</keyword>
<feature type="compositionally biased region" description="Basic and acidic residues" evidence="6">
    <location>
        <begin position="848"/>
        <end position="857"/>
    </location>
</feature>
<dbReference type="Pfam" id="PF00098">
    <property type="entry name" value="zf-CCHC"/>
    <property type="match status" value="1"/>
</dbReference>
<proteinExistence type="predicted"/>
<keyword evidence="4" id="KW-0862">Zinc</keyword>
<keyword evidence="3 5" id="KW-0863">Zinc-finger</keyword>
<feature type="region of interest" description="Disordered" evidence="6">
    <location>
        <begin position="1116"/>
        <end position="1196"/>
    </location>
</feature>
<dbReference type="Gene3D" id="4.10.60.10">
    <property type="entry name" value="Zinc finger, CCHC-type"/>
    <property type="match status" value="2"/>
</dbReference>
<evidence type="ECO:0000256" key="1">
    <source>
        <dbReference type="ARBA" id="ARBA00022723"/>
    </source>
</evidence>
<evidence type="ECO:0000256" key="6">
    <source>
        <dbReference type="SAM" id="MobiDB-lite"/>
    </source>
</evidence>
<feature type="region of interest" description="Disordered" evidence="6">
    <location>
        <begin position="1"/>
        <end position="61"/>
    </location>
</feature>
<organism evidence="8 9">
    <name type="scientific">Sphenostylis stenocarpa</name>
    <dbReference type="NCBI Taxonomy" id="92480"/>
    <lineage>
        <taxon>Eukaryota</taxon>
        <taxon>Viridiplantae</taxon>
        <taxon>Streptophyta</taxon>
        <taxon>Embryophyta</taxon>
        <taxon>Tracheophyta</taxon>
        <taxon>Spermatophyta</taxon>
        <taxon>Magnoliopsida</taxon>
        <taxon>eudicotyledons</taxon>
        <taxon>Gunneridae</taxon>
        <taxon>Pentapetalae</taxon>
        <taxon>rosids</taxon>
        <taxon>fabids</taxon>
        <taxon>Fabales</taxon>
        <taxon>Fabaceae</taxon>
        <taxon>Papilionoideae</taxon>
        <taxon>50 kb inversion clade</taxon>
        <taxon>NPAAA clade</taxon>
        <taxon>indigoferoid/millettioid clade</taxon>
        <taxon>Phaseoleae</taxon>
        <taxon>Sphenostylis</taxon>
    </lineage>
</organism>
<feature type="compositionally biased region" description="Basic and acidic residues" evidence="6">
    <location>
        <begin position="647"/>
        <end position="657"/>
    </location>
</feature>
<feature type="region of interest" description="Disordered" evidence="6">
    <location>
        <begin position="703"/>
        <end position="752"/>
    </location>
</feature>
<feature type="region of interest" description="Disordered" evidence="6">
    <location>
        <begin position="789"/>
        <end position="862"/>
    </location>
</feature>
<dbReference type="GO" id="GO:0003676">
    <property type="term" value="F:nucleic acid binding"/>
    <property type="evidence" value="ECO:0007669"/>
    <property type="project" value="InterPro"/>
</dbReference>
<name>A0AA86W269_9FABA</name>
<feature type="compositionally biased region" description="Basic residues" evidence="6">
    <location>
        <begin position="1559"/>
        <end position="1570"/>
    </location>
</feature>
<dbReference type="PANTHER" id="PTHR47798">
    <property type="entry name" value="OS04G0555800 PROTEIN"/>
    <property type="match status" value="1"/>
</dbReference>
<evidence type="ECO:0000256" key="5">
    <source>
        <dbReference type="PROSITE-ProRule" id="PRU00047"/>
    </source>
</evidence>
<dbReference type="SMART" id="SM00343">
    <property type="entry name" value="ZnF_C2HC"/>
    <property type="match status" value="5"/>
</dbReference>
<dbReference type="GO" id="GO:0008270">
    <property type="term" value="F:zinc ion binding"/>
    <property type="evidence" value="ECO:0007669"/>
    <property type="project" value="UniProtKB-KW"/>
</dbReference>
<evidence type="ECO:0000256" key="2">
    <source>
        <dbReference type="ARBA" id="ARBA00022737"/>
    </source>
</evidence>
<keyword evidence="1" id="KW-0479">Metal-binding</keyword>
<feature type="compositionally biased region" description="Basic and acidic residues" evidence="6">
    <location>
        <begin position="734"/>
        <end position="749"/>
    </location>
</feature>
<evidence type="ECO:0000313" key="9">
    <source>
        <dbReference type="Proteomes" id="UP001189624"/>
    </source>
</evidence>
<feature type="region of interest" description="Disordered" evidence="6">
    <location>
        <begin position="231"/>
        <end position="321"/>
    </location>
</feature>
<feature type="compositionally biased region" description="Basic residues" evidence="6">
    <location>
        <begin position="617"/>
        <end position="630"/>
    </location>
</feature>